<dbReference type="EMBL" id="MU118007">
    <property type="protein sequence ID" value="KAF9648840.1"/>
    <property type="molecule type" value="Genomic_DNA"/>
</dbReference>
<organism evidence="1 2">
    <name type="scientific">Thelephora ganbajun</name>
    <name type="common">Ganba fungus</name>
    <dbReference type="NCBI Taxonomy" id="370292"/>
    <lineage>
        <taxon>Eukaryota</taxon>
        <taxon>Fungi</taxon>
        <taxon>Dikarya</taxon>
        <taxon>Basidiomycota</taxon>
        <taxon>Agaricomycotina</taxon>
        <taxon>Agaricomycetes</taxon>
        <taxon>Thelephorales</taxon>
        <taxon>Thelephoraceae</taxon>
        <taxon>Thelephora</taxon>
    </lineage>
</organism>
<protein>
    <submittedName>
        <fullName evidence="1">Uncharacterized protein</fullName>
    </submittedName>
</protein>
<gene>
    <name evidence="1" type="ORF">BDM02DRAFT_2062210</name>
</gene>
<proteinExistence type="predicted"/>
<reference evidence="1" key="2">
    <citation type="journal article" date="2020" name="Nat. Commun.">
        <title>Large-scale genome sequencing of mycorrhizal fungi provides insights into the early evolution of symbiotic traits.</title>
        <authorList>
            <person name="Miyauchi S."/>
            <person name="Kiss E."/>
            <person name="Kuo A."/>
            <person name="Drula E."/>
            <person name="Kohler A."/>
            <person name="Sanchez-Garcia M."/>
            <person name="Morin E."/>
            <person name="Andreopoulos B."/>
            <person name="Barry K.W."/>
            <person name="Bonito G."/>
            <person name="Buee M."/>
            <person name="Carver A."/>
            <person name="Chen C."/>
            <person name="Cichocki N."/>
            <person name="Clum A."/>
            <person name="Culley D."/>
            <person name="Crous P.W."/>
            <person name="Fauchery L."/>
            <person name="Girlanda M."/>
            <person name="Hayes R.D."/>
            <person name="Keri Z."/>
            <person name="LaButti K."/>
            <person name="Lipzen A."/>
            <person name="Lombard V."/>
            <person name="Magnuson J."/>
            <person name="Maillard F."/>
            <person name="Murat C."/>
            <person name="Nolan M."/>
            <person name="Ohm R.A."/>
            <person name="Pangilinan J."/>
            <person name="Pereira M.F."/>
            <person name="Perotto S."/>
            <person name="Peter M."/>
            <person name="Pfister S."/>
            <person name="Riley R."/>
            <person name="Sitrit Y."/>
            <person name="Stielow J.B."/>
            <person name="Szollosi G."/>
            <person name="Zifcakova L."/>
            <person name="Stursova M."/>
            <person name="Spatafora J.W."/>
            <person name="Tedersoo L."/>
            <person name="Vaario L.M."/>
            <person name="Yamada A."/>
            <person name="Yan M."/>
            <person name="Wang P."/>
            <person name="Xu J."/>
            <person name="Bruns T."/>
            <person name="Baldrian P."/>
            <person name="Vilgalys R."/>
            <person name="Dunand C."/>
            <person name="Henrissat B."/>
            <person name="Grigoriev I.V."/>
            <person name="Hibbett D."/>
            <person name="Nagy L.G."/>
            <person name="Martin F.M."/>
        </authorList>
    </citation>
    <scope>NUCLEOTIDE SEQUENCE</scope>
    <source>
        <strain evidence="1">P2</strain>
    </source>
</reference>
<name>A0ACB6ZHC6_THEGA</name>
<sequence>MNPRRTEEATPRPPRQDGDSTTPADRRPGVSFATKRGFLVQGRALSSDVRRRASRKNSPAESSSTNTGSAYIPGTKSAIKRLAPMTPPRELGPTPISSPPTSPRSPTYKPNLQELGLKDPGPNARLFERIPIQEQAYNRKSFTSKAETTAIWQRIPRPARDGELEIQPESLQTKLSDNFIPPMAGRKLATKTARKTQNSARPQRAAKNPAHRNRRGRGIAVKQPSRILIEVTDSSDPDSHNDLYASDLGHTPQPRPQAARAEGPSDEIMLTLQNLSDLTIQPPKAGAPGNLRRPPFLRSHLRKSFLKRCEAEGIPIKGGKMREPEITYIYRTLGSENTFKATVRHWGCPLCDTYSKLETQQVLERHLGDKAGGHPEVKIEMRRENVNLPRSSVD</sequence>
<comment type="caution">
    <text evidence="1">The sequence shown here is derived from an EMBL/GenBank/DDBJ whole genome shotgun (WGS) entry which is preliminary data.</text>
</comment>
<keyword evidence="2" id="KW-1185">Reference proteome</keyword>
<reference evidence="1" key="1">
    <citation type="submission" date="2019-10" db="EMBL/GenBank/DDBJ databases">
        <authorList>
            <consortium name="DOE Joint Genome Institute"/>
            <person name="Kuo A."/>
            <person name="Miyauchi S."/>
            <person name="Kiss E."/>
            <person name="Drula E."/>
            <person name="Kohler A."/>
            <person name="Sanchez-Garcia M."/>
            <person name="Andreopoulos B."/>
            <person name="Barry K.W."/>
            <person name="Bonito G."/>
            <person name="Buee M."/>
            <person name="Carver A."/>
            <person name="Chen C."/>
            <person name="Cichocki N."/>
            <person name="Clum A."/>
            <person name="Culley D."/>
            <person name="Crous P.W."/>
            <person name="Fauchery L."/>
            <person name="Girlanda M."/>
            <person name="Hayes R."/>
            <person name="Keri Z."/>
            <person name="Labutti K."/>
            <person name="Lipzen A."/>
            <person name="Lombard V."/>
            <person name="Magnuson J."/>
            <person name="Maillard F."/>
            <person name="Morin E."/>
            <person name="Murat C."/>
            <person name="Nolan M."/>
            <person name="Ohm R."/>
            <person name="Pangilinan J."/>
            <person name="Pereira M."/>
            <person name="Perotto S."/>
            <person name="Peter M."/>
            <person name="Riley R."/>
            <person name="Sitrit Y."/>
            <person name="Stielow B."/>
            <person name="Szollosi G."/>
            <person name="Zifcakova L."/>
            <person name="Stursova M."/>
            <person name="Spatafora J.W."/>
            <person name="Tedersoo L."/>
            <person name="Vaario L.-M."/>
            <person name="Yamada A."/>
            <person name="Yan M."/>
            <person name="Wang P."/>
            <person name="Xu J."/>
            <person name="Bruns T."/>
            <person name="Baldrian P."/>
            <person name="Vilgalys R."/>
            <person name="Henrissat B."/>
            <person name="Grigoriev I.V."/>
            <person name="Hibbett D."/>
            <person name="Nagy L.G."/>
            <person name="Martin F.M."/>
        </authorList>
    </citation>
    <scope>NUCLEOTIDE SEQUENCE</scope>
    <source>
        <strain evidence="1">P2</strain>
    </source>
</reference>
<evidence type="ECO:0000313" key="1">
    <source>
        <dbReference type="EMBL" id="KAF9648840.1"/>
    </source>
</evidence>
<accession>A0ACB6ZHC6</accession>
<evidence type="ECO:0000313" key="2">
    <source>
        <dbReference type="Proteomes" id="UP000886501"/>
    </source>
</evidence>
<dbReference type="Proteomes" id="UP000886501">
    <property type="component" value="Unassembled WGS sequence"/>
</dbReference>